<dbReference type="Pfam" id="PF13183">
    <property type="entry name" value="Fer4_8"/>
    <property type="match status" value="1"/>
</dbReference>
<evidence type="ECO:0000313" key="9">
    <source>
        <dbReference type="Proteomes" id="UP000245081"/>
    </source>
</evidence>
<comment type="caution">
    <text evidence="8">The sequence shown here is derived from an EMBL/GenBank/DDBJ whole genome shotgun (WGS) entry which is preliminary data.</text>
</comment>
<keyword evidence="6" id="KW-0249">Electron transport</keyword>
<dbReference type="EMBL" id="BDOQ01000003">
    <property type="protein sequence ID" value="GBG13420.1"/>
    <property type="molecule type" value="Genomic_DNA"/>
</dbReference>
<dbReference type="GO" id="GO:0019154">
    <property type="term" value="F:glycolate dehydrogenase activity"/>
    <property type="evidence" value="ECO:0007669"/>
    <property type="project" value="UniProtKB-EC"/>
</dbReference>
<organism evidence="8 9">
    <name type="scientific">Novimethylophilus kurashikiensis</name>
    <dbReference type="NCBI Taxonomy" id="1825523"/>
    <lineage>
        <taxon>Bacteria</taxon>
        <taxon>Pseudomonadati</taxon>
        <taxon>Pseudomonadota</taxon>
        <taxon>Betaproteobacteria</taxon>
        <taxon>Nitrosomonadales</taxon>
        <taxon>Methylophilaceae</taxon>
        <taxon>Novimethylophilus</taxon>
    </lineage>
</organism>
<keyword evidence="1 6" id="KW-0004">4Fe-4S</keyword>
<dbReference type="PROSITE" id="PS51379">
    <property type="entry name" value="4FE4S_FER_2"/>
    <property type="match status" value="2"/>
</dbReference>
<dbReference type="Gene3D" id="1.10.1060.10">
    <property type="entry name" value="Alpha-helical ferredoxin"/>
    <property type="match status" value="1"/>
</dbReference>
<dbReference type="AlphaFoldDB" id="A0A2R5F4U5"/>
<dbReference type="InterPro" id="IPR004017">
    <property type="entry name" value="Cys_rich_dom"/>
</dbReference>
<dbReference type="PANTHER" id="PTHR32479">
    <property type="entry name" value="GLYCOLATE OXIDASE IRON-SULFUR SUBUNIT"/>
    <property type="match status" value="1"/>
</dbReference>
<feature type="domain" description="4Fe-4S ferredoxin-type" evidence="7">
    <location>
        <begin position="3"/>
        <end position="33"/>
    </location>
</feature>
<protein>
    <recommendedName>
        <fullName evidence="6">Glycolate oxidase iron-sulfur subunit</fullName>
        <ecNumber evidence="6">1.1.99.14</ecNumber>
    </recommendedName>
</protein>
<comment type="catalytic activity">
    <reaction evidence="6">
        <text>glycolate + A = glyoxylate + AH2</text>
        <dbReference type="Rhea" id="RHEA:21264"/>
        <dbReference type="ChEBI" id="CHEBI:13193"/>
        <dbReference type="ChEBI" id="CHEBI:17499"/>
        <dbReference type="ChEBI" id="CHEBI:29805"/>
        <dbReference type="ChEBI" id="CHEBI:36655"/>
        <dbReference type="EC" id="1.1.99.14"/>
    </reaction>
</comment>
<name>A0A2R5F4U5_9PROT</name>
<dbReference type="InterPro" id="IPR017896">
    <property type="entry name" value="4Fe4S_Fe-S-bd"/>
</dbReference>
<dbReference type="InterPro" id="IPR017900">
    <property type="entry name" value="4Fe4S_Fe_S_CS"/>
</dbReference>
<dbReference type="PANTHER" id="PTHR32479:SF17">
    <property type="entry name" value="GLYCOLATE OXIDASE IRON-SULFUR SUBUNIT"/>
    <property type="match status" value="1"/>
</dbReference>
<dbReference type="GO" id="GO:0046872">
    <property type="term" value="F:metal ion binding"/>
    <property type="evidence" value="ECO:0007669"/>
    <property type="project" value="UniProtKB-UniRule"/>
</dbReference>
<evidence type="ECO:0000313" key="8">
    <source>
        <dbReference type="EMBL" id="GBG13420.1"/>
    </source>
</evidence>
<dbReference type="SUPFAM" id="SSF54862">
    <property type="entry name" value="4Fe-4S ferredoxins"/>
    <property type="match status" value="1"/>
</dbReference>
<keyword evidence="9" id="KW-1185">Reference proteome</keyword>
<dbReference type="GO" id="GO:0051539">
    <property type="term" value="F:4 iron, 4 sulfur cluster binding"/>
    <property type="evidence" value="ECO:0007669"/>
    <property type="project" value="UniProtKB-UniRule"/>
</dbReference>
<keyword evidence="5 6" id="KW-0411">Iron-sulfur</keyword>
<feature type="domain" description="4Fe-4S ferredoxin-type" evidence="7">
    <location>
        <begin position="55"/>
        <end position="86"/>
    </location>
</feature>
<dbReference type="EC" id="1.1.99.14" evidence="6"/>
<proteinExistence type="predicted"/>
<evidence type="ECO:0000256" key="3">
    <source>
        <dbReference type="ARBA" id="ARBA00022737"/>
    </source>
</evidence>
<gene>
    <name evidence="8" type="primary">glcF</name>
    <name evidence="8" type="ORF">NMK_0967</name>
</gene>
<keyword evidence="4 6" id="KW-0408">Iron</keyword>
<evidence type="ECO:0000256" key="4">
    <source>
        <dbReference type="ARBA" id="ARBA00023004"/>
    </source>
</evidence>
<evidence type="ECO:0000256" key="6">
    <source>
        <dbReference type="PIRNR" id="PIRNR000139"/>
    </source>
</evidence>
<sequence length="383" mass="41563">MDKTALIAETGRCVACGLCLPHCPTYRKTQSEADSPRGRILMTQAVAQGVLPANERYAEHMDLCLTCRACESVCPNQVNYGKVADEARAMIRGTQPMPRMLRLATWLFERPRLMRFGGGLLRLAHKFGLKHGPQVSQQYRWQDSYPAESAQGEVALFLGCVTNAIDAETLASAIYVLNRLGYTVHVPSSQGCCGGLHRQAGDRTGAEALEANNQAAFSRYGDLPILSVASGCGARLAEYLPKRAQDINVFLSQAQGWDRAKVQPLPAKVVVQEPCTLRNALDAKGSQQVVLKRIPSLEVVALPGNAQCCGGAGSYVLTQPEMANRLRDDKIIAYQTIESDYLVTANIGCAMHLASGFNRAGEAVQIMHPVVLLARQMGFTGEI</sequence>
<dbReference type="Proteomes" id="UP000245081">
    <property type="component" value="Unassembled WGS sequence"/>
</dbReference>
<comment type="catalytic activity">
    <reaction evidence="6">
        <text>(R)-lactate + A = pyruvate + AH2</text>
        <dbReference type="Rhea" id="RHEA:15089"/>
        <dbReference type="ChEBI" id="CHEBI:13193"/>
        <dbReference type="ChEBI" id="CHEBI:15361"/>
        <dbReference type="ChEBI" id="CHEBI:16004"/>
        <dbReference type="ChEBI" id="CHEBI:17499"/>
    </reaction>
</comment>
<dbReference type="Pfam" id="PF02754">
    <property type="entry name" value="CCG"/>
    <property type="match status" value="2"/>
</dbReference>
<reference evidence="8 9" key="1">
    <citation type="journal article" date="2018" name="Environ. Microbiol.">
        <title>Isolation and genomic characterization of Novimethylophilus kurashikiensis gen. nov. sp. nov., a new lanthanide-dependent methylotrophic species of Methylophilaceae.</title>
        <authorList>
            <person name="Lv H."/>
            <person name="Sahin N."/>
            <person name="Tani A."/>
        </authorList>
    </citation>
    <scope>NUCLEOTIDE SEQUENCE [LARGE SCALE GENOMIC DNA]</scope>
    <source>
        <strain evidence="8 9">La2-4</strain>
    </source>
</reference>
<dbReference type="PROSITE" id="PS00198">
    <property type="entry name" value="4FE4S_FER_1"/>
    <property type="match status" value="2"/>
</dbReference>
<dbReference type="PIRSF" id="PIRSF000139">
    <property type="entry name" value="Glc_ox_4Fe-4S"/>
    <property type="match status" value="1"/>
</dbReference>
<comment type="function">
    <text evidence="6">Component of a complex that catalyzes the oxidation of glycolate to glyoxylate.</text>
</comment>
<evidence type="ECO:0000256" key="5">
    <source>
        <dbReference type="ARBA" id="ARBA00023014"/>
    </source>
</evidence>
<keyword evidence="6" id="KW-0813">Transport</keyword>
<evidence type="ECO:0000256" key="2">
    <source>
        <dbReference type="ARBA" id="ARBA00022723"/>
    </source>
</evidence>
<accession>A0A2R5F4U5</accession>
<comment type="cofactor">
    <cofactor evidence="6">
        <name>[4Fe-4S] cluster</name>
        <dbReference type="ChEBI" id="CHEBI:49883"/>
    </cofactor>
    <text evidence="6">Binds 2 [4Fe-4S] clusters.</text>
</comment>
<dbReference type="OrthoDB" id="9765258at2"/>
<dbReference type="RefSeq" id="WP_109014626.1">
    <property type="nucleotide sequence ID" value="NZ_BDOQ01000003.1"/>
</dbReference>
<keyword evidence="3" id="KW-0677">Repeat</keyword>
<evidence type="ECO:0000256" key="1">
    <source>
        <dbReference type="ARBA" id="ARBA00022485"/>
    </source>
</evidence>
<dbReference type="InterPro" id="IPR009051">
    <property type="entry name" value="Helical_ferredxn"/>
</dbReference>
<dbReference type="InterPro" id="IPR012257">
    <property type="entry name" value="Glc_ox_4Fe-4S"/>
</dbReference>
<evidence type="ECO:0000259" key="7">
    <source>
        <dbReference type="PROSITE" id="PS51379"/>
    </source>
</evidence>
<keyword evidence="2 6" id="KW-0479">Metal-binding</keyword>